<dbReference type="AlphaFoldDB" id="A0A6N9TLU4"/>
<protein>
    <recommendedName>
        <fullName evidence="3">U32 family peptidase</fullName>
    </recommendedName>
</protein>
<dbReference type="CDD" id="cd00945">
    <property type="entry name" value="Aldolase_Class_I"/>
    <property type="match status" value="1"/>
</dbReference>
<sequence length="394" mass="44554">MEIRVSTNWDPALPGRLKDYPVSHVYGKLPHDVIGGVRPSFLLPQVGREEIAAHVRAVHEAGMKFNYLLNTACIGNVHYSPEGYAQIRELLDWLSEIGVDTLTVAFPYLVRLVRRHYPHFEVKVSSVARINTVTRARQYEDLGVDELILDEMLNRDFETLQAIAEAVECGIELIANPCCVWECAQQIEHVNHDGHASQTHSHDNYCYLQFPYVNCTAQKLLDPVNILKARWIRPEDLAAYEAIGITRFKVVERFKTSEALLLAVEAYARRSFDGNLVELLTLPNRGAFLRPNADYFFKPHLVDMEKVAVVAGLMDFSFRDVVQIPNKALDGFLDFFRENDCRRTSCDRCGYCARTFERVATYDRAAAERLAANLAAFSDQILDGAIFPAGSPTP</sequence>
<keyword evidence="2" id="KW-1185">Reference proteome</keyword>
<name>A0A6N9TLU4_DISTH</name>
<dbReference type="PANTHER" id="PTHR30217">
    <property type="entry name" value="PEPTIDASE U32 FAMILY"/>
    <property type="match status" value="1"/>
</dbReference>
<proteinExistence type="predicted"/>
<gene>
    <name evidence="1" type="ORF">G3N55_00850</name>
</gene>
<accession>A0A6N9TLU4</accession>
<dbReference type="Proteomes" id="UP000469346">
    <property type="component" value="Unassembled WGS sequence"/>
</dbReference>
<organism evidence="1 2">
    <name type="scientific">Dissulfurirhabdus thermomarina</name>
    <dbReference type="NCBI Taxonomy" id="1765737"/>
    <lineage>
        <taxon>Bacteria</taxon>
        <taxon>Deltaproteobacteria</taxon>
        <taxon>Dissulfurirhabdaceae</taxon>
        <taxon>Dissulfurirhabdus</taxon>
    </lineage>
</organism>
<dbReference type="EMBL" id="JAAGRR010000003">
    <property type="protein sequence ID" value="NDY41400.1"/>
    <property type="molecule type" value="Genomic_DNA"/>
</dbReference>
<evidence type="ECO:0000313" key="1">
    <source>
        <dbReference type="EMBL" id="NDY41400.1"/>
    </source>
</evidence>
<dbReference type="SUPFAM" id="SSF51412">
    <property type="entry name" value="Inosine monophosphate dehydrogenase (IMPDH)"/>
    <property type="match status" value="1"/>
</dbReference>
<dbReference type="RefSeq" id="WP_163297561.1">
    <property type="nucleotide sequence ID" value="NZ_JAAGRR010000003.1"/>
</dbReference>
<reference evidence="1 2" key="1">
    <citation type="submission" date="2020-02" db="EMBL/GenBank/DDBJ databases">
        <title>Comparative genomics of sulfur disproportionating microorganisms.</title>
        <authorList>
            <person name="Ward L.M."/>
            <person name="Bertran E."/>
            <person name="Johnston D.T."/>
        </authorList>
    </citation>
    <scope>NUCLEOTIDE SEQUENCE [LARGE SCALE GENOMIC DNA]</scope>
    <source>
        <strain evidence="1 2">DSM 100025</strain>
    </source>
</reference>
<evidence type="ECO:0000313" key="2">
    <source>
        <dbReference type="Proteomes" id="UP000469346"/>
    </source>
</evidence>
<dbReference type="Pfam" id="PF01136">
    <property type="entry name" value="Peptidase_U32"/>
    <property type="match status" value="1"/>
</dbReference>
<dbReference type="InterPro" id="IPR001539">
    <property type="entry name" value="Peptidase_U32"/>
</dbReference>
<dbReference type="InterPro" id="IPR051454">
    <property type="entry name" value="RNA/ubiquinone_mod_enzymes"/>
</dbReference>
<comment type="caution">
    <text evidence="1">The sequence shown here is derived from an EMBL/GenBank/DDBJ whole genome shotgun (WGS) entry which is preliminary data.</text>
</comment>
<evidence type="ECO:0008006" key="3">
    <source>
        <dbReference type="Google" id="ProtNLM"/>
    </source>
</evidence>
<dbReference type="PANTHER" id="PTHR30217:SF10">
    <property type="entry name" value="23S RRNA 5-HYDROXYCYTIDINE C2501 SYNTHASE"/>
    <property type="match status" value="1"/>
</dbReference>